<organism evidence="12 13">
    <name type="scientific">Eptatretus burgeri</name>
    <name type="common">Inshore hagfish</name>
    <dbReference type="NCBI Taxonomy" id="7764"/>
    <lineage>
        <taxon>Eukaryota</taxon>
        <taxon>Metazoa</taxon>
        <taxon>Chordata</taxon>
        <taxon>Craniata</taxon>
        <taxon>Vertebrata</taxon>
        <taxon>Cyclostomata</taxon>
        <taxon>Myxini</taxon>
        <taxon>Myxiniformes</taxon>
        <taxon>Myxinidae</taxon>
        <taxon>Eptatretinae</taxon>
        <taxon>Eptatretus</taxon>
    </lineage>
</organism>
<feature type="repeat" description="WD" evidence="11">
    <location>
        <begin position="231"/>
        <end position="273"/>
    </location>
</feature>
<dbReference type="GO" id="GO:0005829">
    <property type="term" value="C:cytosol"/>
    <property type="evidence" value="ECO:0007669"/>
    <property type="project" value="UniProtKB-SubCell"/>
</dbReference>
<evidence type="ECO:0000313" key="13">
    <source>
        <dbReference type="Proteomes" id="UP000694388"/>
    </source>
</evidence>
<dbReference type="Proteomes" id="UP000694388">
    <property type="component" value="Unplaced"/>
</dbReference>
<dbReference type="InterPro" id="IPR001680">
    <property type="entry name" value="WD40_rpt"/>
</dbReference>
<comment type="subcellular location">
    <subcellularLocation>
        <location evidence="2">Cytoplasm</location>
        <location evidence="2">Cytosol</location>
    </subcellularLocation>
    <subcellularLocation>
        <location evidence="1">Peroxisome matrix</location>
    </subcellularLocation>
</comment>
<dbReference type="PRINTS" id="PR00320">
    <property type="entry name" value="GPROTEINBRPT"/>
</dbReference>
<dbReference type="Gene3D" id="2.130.10.10">
    <property type="entry name" value="YVTN repeat-like/Quinoprotein amine dehydrogenase"/>
    <property type="match status" value="1"/>
</dbReference>
<evidence type="ECO:0000256" key="5">
    <source>
        <dbReference type="ARBA" id="ARBA00022574"/>
    </source>
</evidence>
<evidence type="ECO:0000256" key="6">
    <source>
        <dbReference type="ARBA" id="ARBA00022737"/>
    </source>
</evidence>
<dbReference type="Ensembl" id="ENSEBUT00000002428.1">
    <property type="protein sequence ID" value="ENSEBUP00000002082.1"/>
    <property type="gene ID" value="ENSEBUG00000001661.1"/>
</dbReference>
<evidence type="ECO:0000256" key="10">
    <source>
        <dbReference type="ARBA" id="ARBA00032565"/>
    </source>
</evidence>
<feature type="repeat" description="WD" evidence="11">
    <location>
        <begin position="187"/>
        <end position="222"/>
    </location>
</feature>
<evidence type="ECO:0000313" key="12">
    <source>
        <dbReference type="Ensembl" id="ENSEBUP00000002082.1"/>
    </source>
</evidence>
<evidence type="ECO:0000256" key="4">
    <source>
        <dbReference type="ARBA" id="ARBA00022490"/>
    </source>
</evidence>
<dbReference type="InterPro" id="IPR036322">
    <property type="entry name" value="WD40_repeat_dom_sf"/>
</dbReference>
<proteinExistence type="inferred from homology"/>
<dbReference type="Pfam" id="PF00400">
    <property type="entry name" value="WD40"/>
    <property type="match status" value="5"/>
</dbReference>
<keyword evidence="4" id="KW-0963">Cytoplasm</keyword>
<dbReference type="CDD" id="cd00200">
    <property type="entry name" value="WD40"/>
    <property type="match status" value="1"/>
</dbReference>
<evidence type="ECO:0000256" key="1">
    <source>
        <dbReference type="ARBA" id="ARBA00004253"/>
    </source>
</evidence>
<dbReference type="PROSITE" id="PS50294">
    <property type="entry name" value="WD_REPEATS_REGION"/>
    <property type="match status" value="3"/>
</dbReference>
<feature type="repeat" description="WD" evidence="11">
    <location>
        <begin position="143"/>
        <end position="185"/>
    </location>
</feature>
<keyword evidence="8" id="KW-0576">Peroxisome</keyword>
<dbReference type="PANTHER" id="PTHR46027">
    <property type="entry name" value="PEROXISOMAL TARGETING SIGNAL 2 RECEPTOR"/>
    <property type="match status" value="1"/>
</dbReference>
<dbReference type="GeneTree" id="ENSGT00940000157264"/>
<evidence type="ECO:0000256" key="3">
    <source>
        <dbReference type="ARBA" id="ARBA00022448"/>
    </source>
</evidence>
<protein>
    <recommendedName>
        <fullName evidence="10">Peroxin-7</fullName>
    </recommendedName>
</protein>
<evidence type="ECO:0000256" key="11">
    <source>
        <dbReference type="PROSITE-ProRule" id="PRU00221"/>
    </source>
</evidence>
<feature type="repeat" description="WD" evidence="11">
    <location>
        <begin position="99"/>
        <end position="142"/>
    </location>
</feature>
<dbReference type="InterPro" id="IPR015943">
    <property type="entry name" value="WD40/YVTN_repeat-like_dom_sf"/>
</dbReference>
<evidence type="ECO:0000256" key="2">
    <source>
        <dbReference type="ARBA" id="ARBA00004514"/>
    </source>
</evidence>
<dbReference type="PROSITE" id="PS50082">
    <property type="entry name" value="WD_REPEATS_2"/>
    <property type="match status" value="5"/>
</dbReference>
<dbReference type="GO" id="GO:0005782">
    <property type="term" value="C:peroxisomal matrix"/>
    <property type="evidence" value="ECO:0007669"/>
    <property type="project" value="UniProtKB-SubCell"/>
</dbReference>
<keyword evidence="6" id="KW-0677">Repeat</keyword>
<dbReference type="InterPro" id="IPR044536">
    <property type="entry name" value="PEX7"/>
</dbReference>
<dbReference type="InterPro" id="IPR019775">
    <property type="entry name" value="WD40_repeat_CS"/>
</dbReference>
<feature type="repeat" description="WD" evidence="11">
    <location>
        <begin position="65"/>
        <end position="89"/>
    </location>
</feature>
<dbReference type="SMART" id="SM00320">
    <property type="entry name" value="WD40"/>
    <property type="match status" value="5"/>
</dbReference>
<keyword evidence="5 11" id="KW-0853">WD repeat</keyword>
<comment type="similarity">
    <text evidence="9">Belongs to the WD repeat peroxin-7 family.</text>
</comment>
<dbReference type="PROSITE" id="PS00678">
    <property type="entry name" value="WD_REPEATS_1"/>
    <property type="match status" value="3"/>
</dbReference>
<dbReference type="GO" id="GO:0016558">
    <property type="term" value="P:protein import into peroxisome matrix"/>
    <property type="evidence" value="ECO:0007669"/>
    <property type="project" value="InterPro"/>
</dbReference>
<dbReference type="GO" id="GO:0005053">
    <property type="term" value="F:peroxisome matrix targeting signal-2 binding"/>
    <property type="evidence" value="ECO:0007669"/>
    <property type="project" value="InterPro"/>
</dbReference>
<dbReference type="InterPro" id="IPR020472">
    <property type="entry name" value="WD40_PAC1"/>
</dbReference>
<keyword evidence="7" id="KW-0653">Protein transport</keyword>
<evidence type="ECO:0000256" key="7">
    <source>
        <dbReference type="ARBA" id="ARBA00022927"/>
    </source>
</evidence>
<dbReference type="PANTHER" id="PTHR46027:SF1">
    <property type="entry name" value="PEROXISOMAL TARGETING SIGNAL 2 RECEPTOR"/>
    <property type="match status" value="1"/>
</dbReference>
<accession>A0A8C4NF86</accession>
<keyword evidence="3" id="KW-0813">Transport</keyword>
<dbReference type="AlphaFoldDB" id="A0A8C4NF86"/>
<keyword evidence="13" id="KW-1185">Reference proteome</keyword>
<sequence length="326" mass="36586">MSEFHTEASHGYSVQFSPFLPQRLACVACQHYGIAGSGSLFILDISTHGLKQVTRRSWGDGLFDVAWSETSERLVLTASGDGRLQLWDVTQPGPPLQVYQGHEREVYSVHWSQTRGENLVASGSWDGSAKVWDISSSECLFTCRGHEAVVYSSMWSPHIPGCFATCSGDGTLRVWDIKNPSFARLVIPAHTSEVLSCDWCKYDEHLVLTGAVDCSVRGWDLRQARHHVFELRGHDYAIRRLKCSPFQRSVLATCSYDRSVRFWDFVQANPLVQTIEHHSEFVCGLDFNLHIQGQVSLFELFSASFVPPLPCTVHDGRPMSHNPVQS</sequence>
<name>A0A8C4NF86_EPTBU</name>
<evidence type="ECO:0000256" key="8">
    <source>
        <dbReference type="ARBA" id="ARBA00023140"/>
    </source>
</evidence>
<evidence type="ECO:0000256" key="9">
    <source>
        <dbReference type="ARBA" id="ARBA00024017"/>
    </source>
</evidence>
<reference evidence="12" key="2">
    <citation type="submission" date="2025-09" db="UniProtKB">
        <authorList>
            <consortium name="Ensembl"/>
        </authorList>
    </citation>
    <scope>IDENTIFICATION</scope>
</reference>
<dbReference type="SUPFAM" id="SSF50978">
    <property type="entry name" value="WD40 repeat-like"/>
    <property type="match status" value="1"/>
</dbReference>
<reference evidence="12" key="1">
    <citation type="submission" date="2025-08" db="UniProtKB">
        <authorList>
            <consortium name="Ensembl"/>
        </authorList>
    </citation>
    <scope>IDENTIFICATION</scope>
</reference>